<gene>
    <name evidence="1" type="ORF">MIM_c40480</name>
</gene>
<keyword evidence="2" id="KW-1185">Reference proteome</keyword>
<dbReference type="PIRSF" id="PIRSF020565">
    <property type="entry name" value="3Ho_Ac_ACP_DH_prd"/>
    <property type="match status" value="1"/>
</dbReference>
<accession>W0PGA7</accession>
<dbReference type="RefSeq" id="WP_052342362.1">
    <property type="nucleotide sequence ID" value="NZ_CP003915.1"/>
</dbReference>
<dbReference type="OrthoDB" id="9800188at2"/>
<dbReference type="Pfam" id="PF22817">
    <property type="entry name" value="ApeP-like"/>
    <property type="match status" value="1"/>
</dbReference>
<dbReference type="Proteomes" id="UP000019095">
    <property type="component" value="Chromosome"/>
</dbReference>
<dbReference type="AlphaFoldDB" id="W0PGA7"/>
<dbReference type="HOGENOM" id="CLU_116661_1_0_4"/>
<dbReference type="SUPFAM" id="SSF54637">
    <property type="entry name" value="Thioesterase/thiol ester dehydrase-isomerase"/>
    <property type="match status" value="1"/>
</dbReference>
<evidence type="ECO:0000313" key="2">
    <source>
        <dbReference type="Proteomes" id="UP000019095"/>
    </source>
</evidence>
<organism evidence="1 2">
    <name type="scientific">Advenella mimigardefordensis (strain DSM 17166 / LMG 22922 / DPN7)</name>
    <dbReference type="NCBI Taxonomy" id="1247726"/>
    <lineage>
        <taxon>Bacteria</taxon>
        <taxon>Pseudomonadati</taxon>
        <taxon>Pseudomonadota</taxon>
        <taxon>Betaproteobacteria</taxon>
        <taxon>Burkholderiales</taxon>
        <taxon>Alcaligenaceae</taxon>
    </lineage>
</organism>
<name>W0PGA7_ADVMD</name>
<dbReference type="STRING" id="1247726.MIM_c40480"/>
<sequence>MQTPIRHLAPLLPHAGKMILLDEITTYSDSHLQALTRIGPDHLFLDESGQLPMWCAIEIMAQGVAALAGCHACDAGQPPKLGFLLGSRQIDILRPSVAQGSLLCVEVEASTRDEASGFGVFDCRLSLLENDDAAGADFAAGGAAQVAHSVTTHIAAEPGAAHAQTVATARLSVFSPPDIERYLQEQTA</sequence>
<evidence type="ECO:0008006" key="3">
    <source>
        <dbReference type="Google" id="ProtNLM"/>
    </source>
</evidence>
<dbReference type="InterPro" id="IPR029069">
    <property type="entry name" value="HotDog_dom_sf"/>
</dbReference>
<protein>
    <recommendedName>
        <fullName evidence="3">Thioester dehydrase</fullName>
    </recommendedName>
</protein>
<dbReference type="EMBL" id="CP003915">
    <property type="protein sequence ID" value="AHG66099.1"/>
    <property type="molecule type" value="Genomic_DNA"/>
</dbReference>
<proteinExistence type="predicted"/>
<evidence type="ECO:0000313" key="1">
    <source>
        <dbReference type="EMBL" id="AHG66099.1"/>
    </source>
</evidence>
<dbReference type="PATRIC" id="fig|1247726.3.peg.4471"/>
<dbReference type="Gene3D" id="3.10.129.10">
    <property type="entry name" value="Hotdog Thioesterase"/>
    <property type="match status" value="1"/>
</dbReference>
<reference evidence="1 2" key="1">
    <citation type="journal article" date="2014" name="Microbiology">
        <title>Unravelling the complete genome sequence of Advenella mimigardefordensis strain DPN7T and novel insights in the catabolism of the xenobiotic polythioester precursor 3,3'-dithiodipropionate.</title>
        <authorList>
            <person name="Wubbeler J.H."/>
            <person name="Hiessl S."/>
            <person name="Schuldes J."/>
            <person name="Thurmer A."/>
            <person name="Daniel R."/>
            <person name="Steinbuchel A."/>
        </authorList>
    </citation>
    <scope>NUCLEOTIDE SEQUENCE [LARGE SCALE GENOMIC DNA]</scope>
    <source>
        <strain evidence="2">DSM 17166 / LMG 22922 / DPN7</strain>
    </source>
</reference>
<dbReference type="eggNOG" id="COG4706">
    <property type="taxonomic scope" value="Bacteria"/>
</dbReference>
<dbReference type="InterPro" id="IPR016776">
    <property type="entry name" value="ApeP-like_dehydratase"/>
</dbReference>
<dbReference type="KEGG" id="amim:MIM_c40480"/>